<name>A0A6B2LI73_9EUKA</name>
<dbReference type="SUPFAM" id="SSF101152">
    <property type="entry name" value="Mob1/phocein"/>
    <property type="match status" value="1"/>
</dbReference>
<dbReference type="InterPro" id="IPR005301">
    <property type="entry name" value="MOB_kinase_act_fam"/>
</dbReference>
<dbReference type="SMART" id="SM01388">
    <property type="entry name" value="Mob1_phocein"/>
    <property type="match status" value="1"/>
</dbReference>
<sequence>MNAGVSKKNFKEGSLTFKAQATFRAATTLEIAAEKPHDIPLHDWIKVNVAEFYNSTVTLTELLTETCTKAKCPEMTAGQEYVYLWAEDEYARNPTAMDAPEYISRLLVWAEKVIQNQDIFPEDDKKPPANFADVCDKLCRRLLRAPMHYYYHHGKELKEIGYEEYLDRLTLRYCIFALRFRLFKTKDRVLPILEVLKAKLPAQYVEMLMQLPDGMVK</sequence>
<accession>A0A6B2LI73</accession>
<reference evidence="1" key="1">
    <citation type="journal article" date="2020" name="J. Eukaryot. Microbiol.">
        <title>De novo Sequencing, Assembly and Annotation of the Transcriptome for the Free-Living Testate Amoeba Arcella intermedia.</title>
        <authorList>
            <person name="Ribeiro G.M."/>
            <person name="Porfirio-Sousa A.L."/>
            <person name="Maurer-Alcala X.X."/>
            <person name="Katz L.A."/>
            <person name="Lahr D.J.G."/>
        </authorList>
    </citation>
    <scope>NUCLEOTIDE SEQUENCE</scope>
</reference>
<evidence type="ECO:0000313" key="1">
    <source>
        <dbReference type="EMBL" id="NDV36511.1"/>
    </source>
</evidence>
<dbReference type="Pfam" id="PF03637">
    <property type="entry name" value="Mob1_phocein"/>
    <property type="match status" value="1"/>
</dbReference>
<dbReference type="PANTHER" id="PTHR22599">
    <property type="entry name" value="MPS ONE BINDER KINASE ACTIVATOR-LIKE MOB"/>
    <property type="match status" value="1"/>
</dbReference>
<dbReference type="AlphaFoldDB" id="A0A6B2LI73"/>
<proteinExistence type="predicted"/>
<organism evidence="1">
    <name type="scientific">Arcella intermedia</name>
    <dbReference type="NCBI Taxonomy" id="1963864"/>
    <lineage>
        <taxon>Eukaryota</taxon>
        <taxon>Amoebozoa</taxon>
        <taxon>Tubulinea</taxon>
        <taxon>Elardia</taxon>
        <taxon>Arcellinida</taxon>
        <taxon>Sphaerothecina</taxon>
        <taxon>Arcellidae</taxon>
        <taxon>Arcella</taxon>
    </lineage>
</organism>
<dbReference type="EMBL" id="GIBP01007542">
    <property type="protein sequence ID" value="NDV36511.1"/>
    <property type="molecule type" value="Transcribed_RNA"/>
</dbReference>
<evidence type="ECO:0008006" key="2">
    <source>
        <dbReference type="Google" id="ProtNLM"/>
    </source>
</evidence>
<protein>
    <recommendedName>
        <fullName evidence="2">Mob1/phocein family protein</fullName>
    </recommendedName>
</protein>
<dbReference type="InterPro" id="IPR036703">
    <property type="entry name" value="MOB_kinase_act_sf"/>
</dbReference>
<dbReference type="Gene3D" id="1.20.140.30">
    <property type="entry name" value="MOB kinase activator"/>
    <property type="match status" value="1"/>
</dbReference>